<dbReference type="WBParaSite" id="Pan_g139.t1">
    <property type="protein sequence ID" value="Pan_g139.t1"/>
    <property type="gene ID" value="Pan_g139"/>
</dbReference>
<evidence type="ECO:0000313" key="1">
    <source>
        <dbReference type="Proteomes" id="UP000492821"/>
    </source>
</evidence>
<dbReference type="InterPro" id="IPR043504">
    <property type="entry name" value="Peptidase_S1_PA_chymotrypsin"/>
</dbReference>
<organism evidence="1 2">
    <name type="scientific">Panagrellus redivivus</name>
    <name type="common">Microworm</name>
    <dbReference type="NCBI Taxonomy" id="6233"/>
    <lineage>
        <taxon>Eukaryota</taxon>
        <taxon>Metazoa</taxon>
        <taxon>Ecdysozoa</taxon>
        <taxon>Nematoda</taxon>
        <taxon>Chromadorea</taxon>
        <taxon>Rhabditida</taxon>
        <taxon>Tylenchina</taxon>
        <taxon>Panagrolaimomorpha</taxon>
        <taxon>Panagrolaimoidea</taxon>
        <taxon>Panagrolaimidae</taxon>
        <taxon>Panagrellus</taxon>
    </lineage>
</organism>
<dbReference type="Proteomes" id="UP000492821">
    <property type="component" value="Unassembled WGS sequence"/>
</dbReference>
<reference evidence="1" key="1">
    <citation type="journal article" date="2013" name="Genetics">
        <title>The draft genome and transcriptome of Panagrellus redivivus are shaped by the harsh demands of a free-living lifestyle.</title>
        <authorList>
            <person name="Srinivasan J."/>
            <person name="Dillman A.R."/>
            <person name="Macchietto M.G."/>
            <person name="Heikkinen L."/>
            <person name="Lakso M."/>
            <person name="Fracchia K.M."/>
            <person name="Antoshechkin I."/>
            <person name="Mortazavi A."/>
            <person name="Wong G."/>
            <person name="Sternberg P.W."/>
        </authorList>
    </citation>
    <scope>NUCLEOTIDE SEQUENCE [LARGE SCALE GENOMIC DNA]</scope>
    <source>
        <strain evidence="1">MT8872</strain>
    </source>
</reference>
<evidence type="ECO:0000313" key="2">
    <source>
        <dbReference type="WBParaSite" id="Pan_g139.t1"/>
    </source>
</evidence>
<accession>A0A7E4ZRX9</accession>
<dbReference type="SUPFAM" id="SSF50494">
    <property type="entry name" value="Trypsin-like serine proteases"/>
    <property type="match status" value="1"/>
</dbReference>
<proteinExistence type="predicted"/>
<protein>
    <submittedName>
        <fullName evidence="2">Peptidase S1 domain-containing protein</fullName>
    </submittedName>
</protein>
<reference evidence="2" key="2">
    <citation type="submission" date="2020-10" db="UniProtKB">
        <authorList>
            <consortium name="WormBaseParasite"/>
        </authorList>
    </citation>
    <scope>IDENTIFICATION</scope>
</reference>
<name>A0A7E4ZRX9_PANRE</name>
<dbReference type="AlphaFoldDB" id="A0A7E4ZRX9"/>
<dbReference type="InterPro" id="IPR009003">
    <property type="entry name" value="Peptidase_S1_PA"/>
</dbReference>
<dbReference type="Gene3D" id="2.40.10.10">
    <property type="entry name" value="Trypsin-like serine proteases"/>
    <property type="match status" value="1"/>
</dbReference>
<sequence>MEGDSGGPVLGVYDGRFFQVGLVARGRTDREDMIDKTGYYHDKIRVDHGTYTKVFHYCGFIEKVTEGNARCIPLKS</sequence>
<keyword evidence="1" id="KW-1185">Reference proteome</keyword>